<evidence type="ECO:0000313" key="1">
    <source>
        <dbReference type="EMBL" id="MPN63000.1"/>
    </source>
</evidence>
<sequence>MPLVDAVNKTTPDFCFSILLSASLEQRNIPPRLMPMTFDHCSKSVSFTRFLTLIPALDISTSMPPMISSTFKNPSFTLAGSLTSTLTPPVKSGLSFKTFFRASSFQSNMTTFAPSLAKRLAVAKPMPLAPQVTTTLFP</sequence>
<dbReference type="EMBL" id="VSSQ01141778">
    <property type="protein sequence ID" value="MPN63000.1"/>
    <property type="molecule type" value="Genomic_DNA"/>
</dbReference>
<organism evidence="1">
    <name type="scientific">bioreactor metagenome</name>
    <dbReference type="NCBI Taxonomy" id="1076179"/>
    <lineage>
        <taxon>unclassified sequences</taxon>
        <taxon>metagenomes</taxon>
        <taxon>ecological metagenomes</taxon>
    </lineage>
</organism>
<gene>
    <name evidence="1" type="ORF">SDC9_210754</name>
</gene>
<protein>
    <submittedName>
        <fullName evidence="1">Uncharacterized protein</fullName>
    </submittedName>
</protein>
<reference evidence="1" key="1">
    <citation type="submission" date="2019-08" db="EMBL/GenBank/DDBJ databases">
        <authorList>
            <person name="Kucharzyk K."/>
            <person name="Murdoch R.W."/>
            <person name="Higgins S."/>
            <person name="Loffler F."/>
        </authorList>
    </citation>
    <scope>NUCLEOTIDE SEQUENCE</scope>
</reference>
<proteinExistence type="predicted"/>
<comment type="caution">
    <text evidence="1">The sequence shown here is derived from an EMBL/GenBank/DDBJ whole genome shotgun (WGS) entry which is preliminary data.</text>
</comment>
<accession>A0A645JIQ7</accession>
<dbReference type="AlphaFoldDB" id="A0A645JIQ7"/>
<name>A0A645JIQ7_9ZZZZ</name>